<dbReference type="RefSeq" id="WP_145345326.1">
    <property type="nucleotide sequence ID" value="NZ_SMLY01000078.1"/>
</dbReference>
<evidence type="ECO:0000313" key="3">
    <source>
        <dbReference type="Proteomes" id="UP000320593"/>
    </source>
</evidence>
<dbReference type="AlphaFoldDB" id="A0A562SN26"/>
<organism evidence="2 3">
    <name type="scientific">Roseibium hamelinense</name>
    <dbReference type="NCBI Taxonomy" id="150831"/>
    <lineage>
        <taxon>Bacteria</taxon>
        <taxon>Pseudomonadati</taxon>
        <taxon>Pseudomonadota</taxon>
        <taxon>Alphaproteobacteria</taxon>
        <taxon>Hyphomicrobiales</taxon>
        <taxon>Stappiaceae</taxon>
        <taxon>Roseibium</taxon>
    </lineage>
</organism>
<accession>A0A562SN26</accession>
<name>A0A562SN26_9HYPH</name>
<reference evidence="2 3" key="1">
    <citation type="submission" date="2019-07" db="EMBL/GenBank/DDBJ databases">
        <title>Genomic Encyclopedia of Archaeal and Bacterial Type Strains, Phase II (KMG-II): from individual species to whole genera.</title>
        <authorList>
            <person name="Goeker M."/>
        </authorList>
    </citation>
    <scope>NUCLEOTIDE SEQUENCE [LARGE SCALE GENOMIC DNA]</scope>
    <source>
        <strain evidence="2 3">ATCC BAA-252</strain>
    </source>
</reference>
<evidence type="ECO:0000256" key="1">
    <source>
        <dbReference type="SAM" id="MobiDB-lite"/>
    </source>
</evidence>
<gene>
    <name evidence="2" type="ORF">JM93_03211</name>
</gene>
<evidence type="ECO:0000313" key="2">
    <source>
        <dbReference type="EMBL" id="TWI82697.1"/>
    </source>
</evidence>
<dbReference type="Proteomes" id="UP000320593">
    <property type="component" value="Unassembled WGS sequence"/>
</dbReference>
<protein>
    <submittedName>
        <fullName evidence="2">Uncharacterized protein</fullName>
    </submittedName>
</protein>
<dbReference type="EMBL" id="VLLF01000008">
    <property type="protein sequence ID" value="TWI82697.1"/>
    <property type="molecule type" value="Genomic_DNA"/>
</dbReference>
<comment type="caution">
    <text evidence="2">The sequence shown here is derived from an EMBL/GenBank/DDBJ whole genome shotgun (WGS) entry which is preliminary data.</text>
</comment>
<proteinExistence type="predicted"/>
<feature type="compositionally biased region" description="Basic and acidic residues" evidence="1">
    <location>
        <begin position="7"/>
        <end position="17"/>
    </location>
</feature>
<sequence length="79" mass="9086">MRIQPARRLDSDPDDRRRRAPYRRRQPIASFPSTLTAAMARTPNVPPVHVIRADHDNMLSDLLQLQEDALRASKINSNQ</sequence>
<feature type="region of interest" description="Disordered" evidence="1">
    <location>
        <begin position="1"/>
        <end position="30"/>
    </location>
</feature>
<keyword evidence="3" id="KW-1185">Reference proteome</keyword>